<organism evidence="8 9">
    <name type="scientific">Actibacterium pelagium</name>
    <dbReference type="NCBI Taxonomy" id="2029103"/>
    <lineage>
        <taxon>Bacteria</taxon>
        <taxon>Pseudomonadati</taxon>
        <taxon>Pseudomonadota</taxon>
        <taxon>Alphaproteobacteria</taxon>
        <taxon>Rhodobacterales</taxon>
        <taxon>Roseobacteraceae</taxon>
        <taxon>Actibacterium</taxon>
    </lineage>
</organism>
<dbReference type="InterPro" id="IPR020846">
    <property type="entry name" value="MFS_dom"/>
</dbReference>
<evidence type="ECO:0000256" key="1">
    <source>
        <dbReference type="ARBA" id="ARBA00004127"/>
    </source>
</evidence>
<sequence length="434" mass="46767">MSSKAPKKPTRLRHIVFWCMYDWGNSSFPAVILSFVFAPYFLSHVAEDAISGEAQWGFAISASAIIVAFLSPVFGSFADRSGRRRPWLGLASFVAILATAAMWNVMPAPESALLALFLLAIANAAFELAYVFYNAILPRVASEETLGRISGFGWGAGYLGSLAALGVVMLLFIQPDPPLFGLDLDAQEPLRATALFTALWFLLFAAPLVFFGPPERSRNEPAGVIIRSGLKELWQTIRGLRRTPSIAWFLVAHMLYIDGVNTLFVFGPLIAVGYYGFEESEILLFGVTVYLAAGLGAFGLGWLDDHIGAKRLLLISLMAIVGLSLTLANVDGKILFWSITGILALFFGPVQSSSRSLMARLAPEDQRAKLFGLYALAGRAIAPFGPAAVSAVILATGNQRAGIVVVACFLLTGALVLLLVQDPTKARTRGETVE</sequence>
<evidence type="ECO:0000256" key="6">
    <source>
        <dbReference type="SAM" id="Phobius"/>
    </source>
</evidence>
<dbReference type="Pfam" id="PF11700">
    <property type="entry name" value="ATG22"/>
    <property type="match status" value="1"/>
</dbReference>
<comment type="caution">
    <text evidence="8">The sequence shown here is derived from an EMBL/GenBank/DDBJ whole genome shotgun (WGS) entry which is preliminary data.</text>
</comment>
<feature type="transmembrane region" description="Helical" evidence="6">
    <location>
        <begin position="112"/>
        <end position="133"/>
    </location>
</feature>
<evidence type="ECO:0000313" key="8">
    <source>
        <dbReference type="EMBL" id="GGE50958.1"/>
    </source>
</evidence>
<dbReference type="RefSeq" id="WP_095594968.1">
    <property type="nucleotide sequence ID" value="NZ_BMKN01000002.1"/>
</dbReference>
<evidence type="ECO:0000256" key="5">
    <source>
        <dbReference type="ARBA" id="ARBA00023136"/>
    </source>
</evidence>
<evidence type="ECO:0000313" key="9">
    <source>
        <dbReference type="Proteomes" id="UP000606730"/>
    </source>
</evidence>
<dbReference type="InterPro" id="IPR050495">
    <property type="entry name" value="ATG22/LtaA_families"/>
</dbReference>
<keyword evidence="2" id="KW-0813">Transport</keyword>
<protein>
    <submittedName>
        <fullName evidence="8">MFS transporter</fullName>
    </submittedName>
</protein>
<feature type="transmembrane region" description="Helical" evidence="6">
    <location>
        <begin position="87"/>
        <end position="106"/>
    </location>
</feature>
<dbReference type="PROSITE" id="PS50850">
    <property type="entry name" value="MFS"/>
    <property type="match status" value="1"/>
</dbReference>
<dbReference type="Gene3D" id="1.20.1250.20">
    <property type="entry name" value="MFS general substrate transporter like domains"/>
    <property type="match status" value="1"/>
</dbReference>
<name>A0A917AG35_9RHOB</name>
<dbReference type="GO" id="GO:0022857">
    <property type="term" value="F:transmembrane transporter activity"/>
    <property type="evidence" value="ECO:0007669"/>
    <property type="project" value="InterPro"/>
</dbReference>
<feature type="transmembrane region" description="Helical" evidence="6">
    <location>
        <begin position="312"/>
        <end position="328"/>
    </location>
</feature>
<reference evidence="8" key="1">
    <citation type="journal article" date="2014" name="Int. J. Syst. Evol. Microbiol.">
        <title>Complete genome sequence of Corynebacterium casei LMG S-19264T (=DSM 44701T), isolated from a smear-ripened cheese.</title>
        <authorList>
            <consortium name="US DOE Joint Genome Institute (JGI-PGF)"/>
            <person name="Walter F."/>
            <person name="Albersmeier A."/>
            <person name="Kalinowski J."/>
            <person name="Ruckert C."/>
        </authorList>
    </citation>
    <scope>NUCLEOTIDE SEQUENCE</scope>
    <source>
        <strain evidence="8">CGMCC 1.16012</strain>
    </source>
</reference>
<dbReference type="OrthoDB" id="9768783at2"/>
<dbReference type="SUPFAM" id="SSF103473">
    <property type="entry name" value="MFS general substrate transporter"/>
    <property type="match status" value="1"/>
</dbReference>
<feature type="transmembrane region" description="Helical" evidence="6">
    <location>
        <begin position="334"/>
        <end position="350"/>
    </location>
</feature>
<feature type="transmembrane region" description="Helical" evidence="6">
    <location>
        <begin position="246"/>
        <end position="276"/>
    </location>
</feature>
<reference evidence="8" key="2">
    <citation type="submission" date="2020-09" db="EMBL/GenBank/DDBJ databases">
        <authorList>
            <person name="Sun Q."/>
            <person name="Zhou Y."/>
        </authorList>
    </citation>
    <scope>NUCLEOTIDE SEQUENCE</scope>
    <source>
        <strain evidence="8">CGMCC 1.16012</strain>
    </source>
</reference>
<keyword evidence="5 6" id="KW-0472">Membrane</keyword>
<evidence type="ECO:0000256" key="3">
    <source>
        <dbReference type="ARBA" id="ARBA00022692"/>
    </source>
</evidence>
<gene>
    <name evidence="8" type="ORF">GCM10011517_18430</name>
</gene>
<proteinExistence type="predicted"/>
<dbReference type="Proteomes" id="UP000606730">
    <property type="component" value="Unassembled WGS sequence"/>
</dbReference>
<feature type="transmembrane region" description="Helical" evidence="6">
    <location>
        <begin position="21"/>
        <end position="42"/>
    </location>
</feature>
<evidence type="ECO:0000256" key="4">
    <source>
        <dbReference type="ARBA" id="ARBA00022989"/>
    </source>
</evidence>
<evidence type="ECO:0000256" key="2">
    <source>
        <dbReference type="ARBA" id="ARBA00022448"/>
    </source>
</evidence>
<keyword evidence="3 6" id="KW-0812">Transmembrane</keyword>
<keyword evidence="4 6" id="KW-1133">Transmembrane helix</keyword>
<feature type="domain" description="Major facilitator superfamily (MFS) profile" evidence="7">
    <location>
        <begin position="1"/>
        <end position="425"/>
    </location>
</feature>
<comment type="subcellular location">
    <subcellularLocation>
        <location evidence="1">Endomembrane system</location>
        <topology evidence="1">Multi-pass membrane protein</topology>
    </subcellularLocation>
</comment>
<accession>A0A917AG35</accession>
<keyword evidence="9" id="KW-1185">Reference proteome</keyword>
<dbReference type="InterPro" id="IPR024671">
    <property type="entry name" value="Atg22-like"/>
</dbReference>
<dbReference type="EMBL" id="BMKN01000002">
    <property type="protein sequence ID" value="GGE50958.1"/>
    <property type="molecule type" value="Genomic_DNA"/>
</dbReference>
<feature type="transmembrane region" description="Helical" evidence="6">
    <location>
        <begin position="193"/>
        <end position="211"/>
    </location>
</feature>
<dbReference type="PANTHER" id="PTHR23519">
    <property type="entry name" value="AUTOPHAGY-RELATED PROTEIN 22"/>
    <property type="match status" value="1"/>
</dbReference>
<evidence type="ECO:0000259" key="7">
    <source>
        <dbReference type="PROSITE" id="PS50850"/>
    </source>
</evidence>
<feature type="transmembrane region" description="Helical" evidence="6">
    <location>
        <begin position="154"/>
        <end position="173"/>
    </location>
</feature>
<feature type="transmembrane region" description="Helical" evidence="6">
    <location>
        <begin position="282"/>
        <end position="303"/>
    </location>
</feature>
<dbReference type="AlphaFoldDB" id="A0A917AG35"/>
<feature type="transmembrane region" description="Helical" evidence="6">
    <location>
        <begin position="401"/>
        <end position="420"/>
    </location>
</feature>
<dbReference type="PANTHER" id="PTHR23519:SF1">
    <property type="entry name" value="AUTOPHAGY-RELATED PROTEIN 22"/>
    <property type="match status" value="1"/>
</dbReference>
<dbReference type="GO" id="GO:0012505">
    <property type="term" value="C:endomembrane system"/>
    <property type="evidence" value="ECO:0007669"/>
    <property type="project" value="UniProtKB-SubCell"/>
</dbReference>
<dbReference type="InterPro" id="IPR036259">
    <property type="entry name" value="MFS_trans_sf"/>
</dbReference>
<feature type="transmembrane region" description="Helical" evidence="6">
    <location>
        <begin position="371"/>
        <end position="395"/>
    </location>
</feature>
<feature type="transmembrane region" description="Helical" evidence="6">
    <location>
        <begin position="54"/>
        <end position="75"/>
    </location>
</feature>